<evidence type="ECO:0000313" key="2">
    <source>
        <dbReference type="Proteomes" id="UP000299102"/>
    </source>
</evidence>
<protein>
    <submittedName>
        <fullName evidence="1">Uncharacterized protein</fullName>
    </submittedName>
</protein>
<gene>
    <name evidence="1" type="ORF">EVAR_47547_1</name>
</gene>
<comment type="caution">
    <text evidence="1">The sequence shown here is derived from an EMBL/GenBank/DDBJ whole genome shotgun (WGS) entry which is preliminary data.</text>
</comment>
<keyword evidence="2" id="KW-1185">Reference proteome</keyword>
<name>A0A4C1WQT5_EUMVA</name>
<dbReference type="AlphaFoldDB" id="A0A4C1WQT5"/>
<sequence length="76" mass="8672">MYAEREQFEKQYYAFLSAAHSPLDANVLQHLRNGRIDTESMIGPQEVKPACWILMEVIIPSDRCSIMAASQISQQD</sequence>
<evidence type="ECO:0000313" key="1">
    <source>
        <dbReference type="EMBL" id="GBP52892.1"/>
    </source>
</evidence>
<dbReference type="Proteomes" id="UP000299102">
    <property type="component" value="Unassembled WGS sequence"/>
</dbReference>
<dbReference type="EMBL" id="BGZK01000612">
    <property type="protein sequence ID" value="GBP52892.1"/>
    <property type="molecule type" value="Genomic_DNA"/>
</dbReference>
<accession>A0A4C1WQT5</accession>
<reference evidence="1 2" key="1">
    <citation type="journal article" date="2019" name="Commun. Biol.">
        <title>The bagworm genome reveals a unique fibroin gene that provides high tensile strength.</title>
        <authorList>
            <person name="Kono N."/>
            <person name="Nakamura H."/>
            <person name="Ohtoshi R."/>
            <person name="Tomita M."/>
            <person name="Numata K."/>
            <person name="Arakawa K."/>
        </authorList>
    </citation>
    <scope>NUCLEOTIDE SEQUENCE [LARGE SCALE GENOMIC DNA]</scope>
</reference>
<proteinExistence type="predicted"/>
<organism evidence="1 2">
    <name type="scientific">Eumeta variegata</name>
    <name type="common">Bagworm moth</name>
    <name type="synonym">Eumeta japonica</name>
    <dbReference type="NCBI Taxonomy" id="151549"/>
    <lineage>
        <taxon>Eukaryota</taxon>
        <taxon>Metazoa</taxon>
        <taxon>Ecdysozoa</taxon>
        <taxon>Arthropoda</taxon>
        <taxon>Hexapoda</taxon>
        <taxon>Insecta</taxon>
        <taxon>Pterygota</taxon>
        <taxon>Neoptera</taxon>
        <taxon>Endopterygota</taxon>
        <taxon>Lepidoptera</taxon>
        <taxon>Glossata</taxon>
        <taxon>Ditrysia</taxon>
        <taxon>Tineoidea</taxon>
        <taxon>Psychidae</taxon>
        <taxon>Oiketicinae</taxon>
        <taxon>Eumeta</taxon>
    </lineage>
</organism>